<keyword evidence="7" id="KW-1185">Reference proteome</keyword>
<evidence type="ECO:0000256" key="3">
    <source>
        <dbReference type="ARBA" id="ARBA00023004"/>
    </source>
</evidence>
<dbReference type="InterPro" id="IPR009056">
    <property type="entry name" value="Cyt_c-like_dom"/>
</dbReference>
<dbReference type="SUPFAM" id="SSF46626">
    <property type="entry name" value="Cytochrome c"/>
    <property type="match status" value="1"/>
</dbReference>
<reference evidence="7" key="1">
    <citation type="journal article" date="2019" name="Int. J. Syst. Evol. Microbiol.">
        <title>The Global Catalogue of Microorganisms (GCM) 10K type strain sequencing project: providing services to taxonomists for standard genome sequencing and annotation.</title>
        <authorList>
            <consortium name="The Broad Institute Genomics Platform"/>
            <consortium name="The Broad Institute Genome Sequencing Center for Infectious Disease"/>
            <person name="Wu L."/>
            <person name="Ma J."/>
        </authorList>
    </citation>
    <scope>NUCLEOTIDE SEQUENCE [LARGE SCALE GENOMIC DNA]</scope>
    <source>
        <strain evidence="7">JCM 31404</strain>
    </source>
</reference>
<dbReference type="Gene3D" id="1.10.760.10">
    <property type="entry name" value="Cytochrome c-like domain"/>
    <property type="match status" value="1"/>
</dbReference>
<evidence type="ECO:0000256" key="1">
    <source>
        <dbReference type="ARBA" id="ARBA00022617"/>
    </source>
</evidence>
<accession>A0ABQ2RSL3</accession>
<evidence type="ECO:0000259" key="5">
    <source>
        <dbReference type="PROSITE" id="PS51007"/>
    </source>
</evidence>
<dbReference type="PROSITE" id="PS51007">
    <property type="entry name" value="CYTC"/>
    <property type="match status" value="1"/>
</dbReference>
<comment type="caution">
    <text evidence="6">The sequence shown here is derived from an EMBL/GenBank/DDBJ whole genome shotgun (WGS) entry which is preliminary data.</text>
</comment>
<dbReference type="Proteomes" id="UP000634308">
    <property type="component" value="Unassembled WGS sequence"/>
</dbReference>
<keyword evidence="1 4" id="KW-0349">Heme</keyword>
<keyword evidence="2 4" id="KW-0479">Metal-binding</keyword>
<protein>
    <recommendedName>
        <fullName evidence="5">Cytochrome c domain-containing protein</fullName>
    </recommendedName>
</protein>
<organism evidence="6 7">
    <name type="scientific">Deinococcus seoulensis</name>
    <dbReference type="NCBI Taxonomy" id="1837379"/>
    <lineage>
        <taxon>Bacteria</taxon>
        <taxon>Thermotogati</taxon>
        <taxon>Deinococcota</taxon>
        <taxon>Deinococci</taxon>
        <taxon>Deinococcales</taxon>
        <taxon>Deinococcaceae</taxon>
        <taxon>Deinococcus</taxon>
    </lineage>
</organism>
<dbReference type="Pfam" id="PF13442">
    <property type="entry name" value="Cytochrome_CBB3"/>
    <property type="match status" value="1"/>
</dbReference>
<name>A0ABQ2RSL3_9DEIO</name>
<proteinExistence type="predicted"/>
<keyword evidence="3 4" id="KW-0408">Iron</keyword>
<gene>
    <name evidence="6" type="ORF">GCM10008959_24710</name>
</gene>
<evidence type="ECO:0000313" key="6">
    <source>
        <dbReference type="EMBL" id="GGR61777.1"/>
    </source>
</evidence>
<sequence length="181" mass="18515">MPGVPTRPTHSGRRAPLPTLRPALRSALLPGLLALGLAALPVVAAPAPVLASTPASATLTSTVPLSAAPLSAAQVQAARGETVYVLACAMCHGDRLEGISGPALRGESFEAGFADLPPLGLHDLIRDTMPQDQRGTLSPQEVLDVTAYLLGENGHALPDGGLNAANLSGLLPRRQDTPTHP</sequence>
<evidence type="ECO:0000256" key="4">
    <source>
        <dbReference type="PROSITE-ProRule" id="PRU00433"/>
    </source>
</evidence>
<evidence type="ECO:0000313" key="7">
    <source>
        <dbReference type="Proteomes" id="UP000634308"/>
    </source>
</evidence>
<evidence type="ECO:0000256" key="2">
    <source>
        <dbReference type="ARBA" id="ARBA00022723"/>
    </source>
</evidence>
<dbReference type="EMBL" id="BMQM01000016">
    <property type="protein sequence ID" value="GGR61777.1"/>
    <property type="molecule type" value="Genomic_DNA"/>
</dbReference>
<dbReference type="InterPro" id="IPR036909">
    <property type="entry name" value="Cyt_c-like_dom_sf"/>
</dbReference>
<feature type="domain" description="Cytochrome c" evidence="5">
    <location>
        <begin position="75"/>
        <end position="153"/>
    </location>
</feature>